<reference evidence="3" key="2">
    <citation type="submission" date="2012-02" db="EMBL/GenBank/DDBJ databases">
        <authorList>
            <person name="Genoscope - CEA"/>
        </authorList>
    </citation>
    <scope>NUCLEOTIDE SEQUENCE</scope>
</reference>
<dbReference type="AlphaFoldDB" id="H6RH32"/>
<dbReference type="Gene3D" id="3.40.710.10">
    <property type="entry name" value="DD-peptidase/beta-lactamase superfamily"/>
    <property type="match status" value="1"/>
</dbReference>
<dbReference type="Pfam" id="PF00144">
    <property type="entry name" value="Beta-lactamase"/>
    <property type="match status" value="1"/>
</dbReference>
<evidence type="ECO:0000259" key="2">
    <source>
        <dbReference type="Pfam" id="PF00144"/>
    </source>
</evidence>
<proteinExistence type="predicted"/>
<dbReference type="PANTHER" id="PTHR43283">
    <property type="entry name" value="BETA-LACTAMASE-RELATED"/>
    <property type="match status" value="1"/>
</dbReference>
<reference evidence="3" key="1">
    <citation type="journal article" date="2012" name="Environ. Microbiol.">
        <title>Genomic content of uncultured Bacteroidetes from contrasting oceanic provinces in the North Atlantic Ocean.</title>
        <authorList>
            <person name="Gomez-Pereira P.R."/>
            <person name="Schuler M."/>
            <person name="Fuchs B.M."/>
            <person name="Bennke C."/>
            <person name="Teeling H."/>
            <person name="Waldmann J."/>
            <person name="Richter M."/>
            <person name="Barbe V."/>
            <person name="Bataille E."/>
            <person name="Glockner F.O."/>
            <person name="Amann R."/>
        </authorList>
    </citation>
    <scope>NUCLEOTIDE SEQUENCE</scope>
</reference>
<accession>H6RH32</accession>
<organism evidence="3">
    <name type="scientific">uncultured Flavobacteriia bacterium</name>
    <dbReference type="NCBI Taxonomy" id="212695"/>
    <lineage>
        <taxon>Bacteria</taxon>
        <taxon>Pseudomonadati</taxon>
        <taxon>Bacteroidota</taxon>
        <taxon>Flavobacteriia</taxon>
        <taxon>environmental samples</taxon>
    </lineage>
</organism>
<gene>
    <name evidence="3" type="ORF">VIS_S18CTB50012</name>
</gene>
<dbReference type="InterPro" id="IPR001466">
    <property type="entry name" value="Beta-lactam-related"/>
</dbReference>
<dbReference type="InterPro" id="IPR012338">
    <property type="entry name" value="Beta-lactam/transpept-like"/>
</dbReference>
<dbReference type="PANTHER" id="PTHR43283:SF11">
    <property type="entry name" value="BETA-LACTAMASE-RELATED DOMAIN-CONTAINING PROTEIN"/>
    <property type="match status" value="1"/>
</dbReference>
<dbReference type="InterPro" id="IPR050789">
    <property type="entry name" value="Diverse_Enzym_Activities"/>
</dbReference>
<protein>
    <recommendedName>
        <fullName evidence="2">Beta-lactamase-related domain-containing protein</fullName>
    </recommendedName>
</protein>
<evidence type="ECO:0000313" key="3">
    <source>
        <dbReference type="EMBL" id="CCG00343.1"/>
    </source>
</evidence>
<dbReference type="SUPFAM" id="SSF56601">
    <property type="entry name" value="beta-lactamase/transpeptidase-like"/>
    <property type="match status" value="1"/>
</dbReference>
<dbReference type="GO" id="GO:0016787">
    <property type="term" value="F:hydrolase activity"/>
    <property type="evidence" value="ECO:0007669"/>
    <property type="project" value="UniProtKB-KW"/>
</dbReference>
<dbReference type="EMBL" id="FO117605">
    <property type="protein sequence ID" value="CCG00343.1"/>
    <property type="molecule type" value="Genomic_DNA"/>
</dbReference>
<feature type="domain" description="Beta-lactamase-related" evidence="2">
    <location>
        <begin position="38"/>
        <end position="399"/>
    </location>
</feature>
<sequence length="420" mass="48694">MNHMKKAIFLFSMVFYLGLQGQKSLSNSQNVALEYKIDSIVQKGIHLKAYPGAQVLIFKNDSILLNKSYGFHTYDSIIRVENHHLYDLASVTKILGGTLALMKLYELYDIDLDGKVADYIPLIKNTNKKNTTFREVLSHQAGWLPYIEHHKKLRRKNRKFRTRTLSNKQSKRYPNPISDSLYIHWKYKKRIMRKIKKTPVEKIGEYRYSGLLFFLLPRMVQEISGQPFDTFLEDHFYKPMGIERLTFNPSFHFQKEEIVPTEKDSLFRETLVHGWVHDEAAGLMGGISGNAGLFANSSSIAKLLEMFLNNGQFDGKQYLKPKTIELFTSRAYPKSKNRRGLGFDKPTLDTIAKNRHPSIKSSYSSYGHEGYTGNTVWVDPIHRCFMVFLSNRVYPTRENKNIINLLKIRSLVMDTAIQTE</sequence>
<keyword evidence="1" id="KW-0378">Hydrolase</keyword>
<evidence type="ECO:0000256" key="1">
    <source>
        <dbReference type="ARBA" id="ARBA00022801"/>
    </source>
</evidence>
<name>H6RH32_9BACT</name>